<dbReference type="HOGENOM" id="CLU_056788_3_1_2"/>
<evidence type="ECO:0000313" key="2">
    <source>
        <dbReference type="Proteomes" id="UP000000391"/>
    </source>
</evidence>
<evidence type="ECO:0000313" key="1">
    <source>
        <dbReference type="EMBL" id="ADI75159.1"/>
    </source>
</evidence>
<name>D7EC37_METEZ</name>
<keyword evidence="1" id="KW-0614">Plasmid</keyword>
<organism evidence="1 2">
    <name type="scientific">Methanohalobium evestigatum (strain ATCC BAA-1072 / DSM 3721 / NBRC 107634 / OCM 161 / Z-7303)</name>
    <dbReference type="NCBI Taxonomy" id="644295"/>
    <lineage>
        <taxon>Archaea</taxon>
        <taxon>Methanobacteriati</taxon>
        <taxon>Methanobacteriota</taxon>
        <taxon>Stenosarchaea group</taxon>
        <taxon>Methanomicrobia</taxon>
        <taxon>Methanosarcinales</taxon>
        <taxon>Methanosarcinaceae</taxon>
        <taxon>Methanohalobium</taxon>
    </lineage>
</organism>
<gene>
    <name evidence="1" type="ordered locus">Metev_2348</name>
</gene>
<protein>
    <submittedName>
        <fullName evidence="1">ISA1083-3 transposase</fullName>
    </submittedName>
</protein>
<dbReference type="EMBL" id="CP002070">
    <property type="protein sequence ID" value="ADI75159.1"/>
    <property type="molecule type" value="Genomic_DNA"/>
</dbReference>
<dbReference type="Pfam" id="PF13565">
    <property type="entry name" value="HTH_32"/>
    <property type="match status" value="1"/>
</dbReference>
<dbReference type="SUPFAM" id="SSF46689">
    <property type="entry name" value="Homeodomain-like"/>
    <property type="match status" value="1"/>
</dbReference>
<reference evidence="1 2" key="1">
    <citation type="submission" date="2010-06" db="EMBL/GenBank/DDBJ databases">
        <title>Complete sequence plasmid of Methanohalobium evestigatum Z-7303.</title>
        <authorList>
            <consortium name="US DOE Joint Genome Institute"/>
            <person name="Lucas S."/>
            <person name="Copeland A."/>
            <person name="Lapidus A."/>
            <person name="Cheng J.-F."/>
            <person name="Bruce D."/>
            <person name="Goodwin L."/>
            <person name="Pitluck S."/>
            <person name="Saunders E."/>
            <person name="Detter J.C."/>
            <person name="Han C."/>
            <person name="Tapia R."/>
            <person name="Land M."/>
            <person name="Hauser L."/>
            <person name="Kyrpides N."/>
            <person name="Mikhailova N."/>
            <person name="Sieprawska-Lupa M."/>
            <person name="Whitman W.B."/>
            <person name="Anderson I."/>
            <person name="Woyke T."/>
        </authorList>
    </citation>
    <scope>NUCLEOTIDE SEQUENCE [LARGE SCALE GENOMIC DNA]</scope>
    <source>
        <strain evidence="2">ATCC BAA-1072 / DSM 3721 / NBRC 107634 / OCM 161 / Z-7303</strain>
        <plasmid evidence="2">Plasmid pMETEV01</plasmid>
    </source>
</reference>
<dbReference type="KEGG" id="mev:Metev_2348"/>
<dbReference type="InterPro" id="IPR009057">
    <property type="entry name" value="Homeodomain-like_sf"/>
</dbReference>
<accession>D7EC37</accession>
<dbReference type="Proteomes" id="UP000000391">
    <property type="component" value="Plasmid pMETEV01"/>
</dbReference>
<proteinExistence type="predicted"/>
<geneLocation type="plasmid" evidence="1 2">
    <name>pMETEV01</name>
</geneLocation>
<keyword evidence="2" id="KW-1185">Reference proteome</keyword>
<dbReference type="AlphaFoldDB" id="D7EC37"/>
<sequence length="170" mass="20504">MKQRRKDQIDIEHHVTLDQLNTLIKTETNARMLRRLYFCKFRYLGDSVSEAADKVGITKMTGYYWQDRWNKGGYEALVPMVSKGREHKLTQQQFDELKDILKERSLWTTNEVRQLVIQKYGVEYSLKQIRIIMIQFGMKHSKPYTYDYRKPENADEILKKPRRHTYSLKH</sequence>